<dbReference type="PANTHER" id="PTHR45786">
    <property type="entry name" value="DNA BINDING PROTEIN-LIKE"/>
    <property type="match status" value="1"/>
</dbReference>
<protein>
    <recommendedName>
        <fullName evidence="1">ATP-dependent DNA helicase</fullName>
        <ecNumber evidence="1">5.6.2.3</ecNumber>
    </recommendedName>
</protein>
<gene>
    <name evidence="4" type="ORF">Zm00014a_038889</name>
</gene>
<dbReference type="Pfam" id="PF14214">
    <property type="entry name" value="Helitron_like_N"/>
    <property type="match status" value="1"/>
</dbReference>
<dbReference type="InterPro" id="IPR025476">
    <property type="entry name" value="Helitron_helicase-like"/>
</dbReference>
<keyword evidence="1" id="KW-0234">DNA repair</keyword>
<dbReference type="SUPFAM" id="SSF52540">
    <property type="entry name" value="P-loop containing nucleoside triphosphate hydrolases"/>
    <property type="match status" value="1"/>
</dbReference>
<dbReference type="GO" id="GO:0006281">
    <property type="term" value="P:DNA repair"/>
    <property type="evidence" value="ECO:0007669"/>
    <property type="project" value="UniProtKB-KW"/>
</dbReference>
<comment type="similarity">
    <text evidence="1">Belongs to the helicase family.</text>
</comment>
<keyword evidence="1" id="KW-0067">ATP-binding</keyword>
<keyword evidence="1" id="KW-0547">Nucleotide-binding</keyword>
<evidence type="ECO:0000313" key="4">
    <source>
        <dbReference type="EMBL" id="PWZ28211.1"/>
    </source>
</evidence>
<dbReference type="PANTHER" id="PTHR45786:SF74">
    <property type="entry name" value="ATP-DEPENDENT DNA HELICASE"/>
    <property type="match status" value="1"/>
</dbReference>
<dbReference type="GO" id="GO:0005524">
    <property type="term" value="F:ATP binding"/>
    <property type="evidence" value="ECO:0007669"/>
    <property type="project" value="UniProtKB-KW"/>
</dbReference>
<proteinExistence type="inferred from homology"/>
<keyword evidence="1" id="KW-0227">DNA damage</keyword>
<sequence>RTDRPKSNTASYPNRSHLGKPEYECSHCHAIFWYAERVRNRQRDSSIVYNNCCEGGKIIIPPYRPRPEPLSSLARFDGDITSKKFIRNIRQYNCLFAFTSMGAQIDNSVNDGRGPPLFKICGQVHHRIGSLLPPDGSSPKFIQLYIYDTANEIQNRMNSLGNNDRNDGGLDPVIVNGLIKMLDDHNPFAKKFRMARDRLADNESEDFIIRLIGAKEGDPVQYNLPTTDQLAMLIVGDFSLDTIKRDIIIETKSKELKRISSLHPAYMALQYPLLFPFGERGFQVGILYNGLCANDNNARRHMTMQEYYCYQFHYRKNQPNPYLCYGLLSSQAKVDARACIDENRLNYVINNQKNLRMESIQGITDAISRGCISGEEVGKTIILPASHTGGRRYMIQNYHDSIAICRVHGPPDFFVTFTCNANWPEILESMFENGQNPPDRSDVIVRVYHMKLNDLMHDIRNGSIFGSCTAVLYTIEFQKRGLPHSHIIFWVSNGTLEPTSNFIDSFISAEIPDPSIDPLGYCLVAEHMIHGPCGALNPNSQCMKNNRCSKNYPKEFHEETNLDEQGFATYRRRNNDRYVIKGGHKLDNRWVVPYNDTLLKTYQAHINVEWCNKTVFVKYLFKYVTKGPDYSKVYLQRIRNGEDTPYDEETNARNEVKEYLDTRYLCDKDSYWRVLGYDIHRHYPAVERMPVHLPNENYITYNAASNISRILSKGFVRKTMLTEWFYVNSTCESARDLTYIEFPTKWRWEDKTRSWKPRHAKEGKIGRIYYVHPSTGERYYLRMLLMIVKGATSYEDLRRYNNILHPTFKEACRARGLLNDDNEWYNAFDEAARWATSEQLRHLFVTMLLYCEVGDEYAFFEKVWKQLTDDIQYRMRKTLNLPSYQMPTIELRDHLIDKLSVLFNKCGSNIKEYNLPQKTNSTGSIHGNRFIEEELSYNFDTLSQTAYNLRVKLNDQQLHAFNTIVDTVLSNIFGFFFLSGYGGTRKTFLWNAIITHLRAQKRIVLTVASSGVASLLLPGGRTAHSRFRIPCELDETSTCDIKREKWNTLYYLI</sequence>
<dbReference type="ExpressionAtlas" id="A0A3L6F7B1">
    <property type="expression patterns" value="baseline and differential"/>
</dbReference>
<dbReference type="AlphaFoldDB" id="A0A3L6F7B1"/>
<dbReference type="EMBL" id="NCVQ01000005">
    <property type="protein sequence ID" value="PWZ28211.1"/>
    <property type="molecule type" value="Genomic_DNA"/>
</dbReference>
<dbReference type="GO" id="GO:0016887">
    <property type="term" value="F:ATP hydrolysis activity"/>
    <property type="evidence" value="ECO:0007669"/>
    <property type="project" value="RHEA"/>
</dbReference>
<dbReference type="InterPro" id="IPR027417">
    <property type="entry name" value="P-loop_NTPase"/>
</dbReference>
<accession>A0A3L6F7B1</accession>
<dbReference type="GO" id="GO:0006310">
    <property type="term" value="P:DNA recombination"/>
    <property type="evidence" value="ECO:0007669"/>
    <property type="project" value="UniProtKB-KW"/>
</dbReference>
<keyword evidence="1" id="KW-0378">Hydrolase</keyword>
<comment type="caution">
    <text evidence="4">The sequence shown here is derived from an EMBL/GenBank/DDBJ whole genome shotgun (WGS) entry which is preliminary data.</text>
</comment>
<feature type="domain" description="DNA helicase Pif1-like DEAD-box helicase" evidence="2">
    <location>
        <begin position="952"/>
        <end position="1045"/>
    </location>
</feature>
<dbReference type="Proteomes" id="UP000251960">
    <property type="component" value="Chromosome 4"/>
</dbReference>
<evidence type="ECO:0000256" key="1">
    <source>
        <dbReference type="RuleBase" id="RU363044"/>
    </source>
</evidence>
<dbReference type="GO" id="GO:0043139">
    <property type="term" value="F:5'-3' DNA helicase activity"/>
    <property type="evidence" value="ECO:0007669"/>
    <property type="project" value="UniProtKB-EC"/>
</dbReference>
<evidence type="ECO:0000259" key="3">
    <source>
        <dbReference type="Pfam" id="PF14214"/>
    </source>
</evidence>
<dbReference type="Gene3D" id="3.40.50.300">
    <property type="entry name" value="P-loop containing nucleotide triphosphate hydrolases"/>
    <property type="match status" value="1"/>
</dbReference>
<keyword evidence="1" id="KW-0233">DNA recombination</keyword>
<organism evidence="4 5">
    <name type="scientific">Zea mays</name>
    <name type="common">Maize</name>
    <dbReference type="NCBI Taxonomy" id="4577"/>
    <lineage>
        <taxon>Eukaryota</taxon>
        <taxon>Viridiplantae</taxon>
        <taxon>Streptophyta</taxon>
        <taxon>Embryophyta</taxon>
        <taxon>Tracheophyta</taxon>
        <taxon>Spermatophyta</taxon>
        <taxon>Magnoliopsida</taxon>
        <taxon>Liliopsida</taxon>
        <taxon>Poales</taxon>
        <taxon>Poaceae</taxon>
        <taxon>PACMAD clade</taxon>
        <taxon>Panicoideae</taxon>
        <taxon>Andropogonodae</taxon>
        <taxon>Andropogoneae</taxon>
        <taxon>Tripsacinae</taxon>
        <taxon>Zea</taxon>
    </lineage>
</organism>
<reference evidence="4 5" key="1">
    <citation type="journal article" date="2018" name="Nat. Genet.">
        <title>Extensive intraspecific gene order and gene structural variations between Mo17 and other maize genomes.</title>
        <authorList>
            <person name="Sun S."/>
            <person name="Zhou Y."/>
            <person name="Chen J."/>
            <person name="Shi J."/>
            <person name="Zhao H."/>
            <person name="Zhao H."/>
            <person name="Song W."/>
            <person name="Zhang M."/>
            <person name="Cui Y."/>
            <person name="Dong X."/>
            <person name="Liu H."/>
            <person name="Ma X."/>
            <person name="Jiao Y."/>
            <person name="Wang B."/>
            <person name="Wei X."/>
            <person name="Stein J.C."/>
            <person name="Glaubitz J.C."/>
            <person name="Lu F."/>
            <person name="Yu G."/>
            <person name="Liang C."/>
            <person name="Fengler K."/>
            <person name="Li B."/>
            <person name="Rafalski A."/>
            <person name="Schnable P.S."/>
            <person name="Ware D.H."/>
            <person name="Buckler E.S."/>
            <person name="Lai J."/>
        </authorList>
    </citation>
    <scope>NUCLEOTIDE SEQUENCE [LARGE SCALE GENOMIC DNA]</scope>
    <source>
        <strain evidence="5">cv. Missouri 17</strain>
        <tissue evidence="4">Seedling</tissue>
    </source>
</reference>
<comment type="cofactor">
    <cofactor evidence="1">
        <name>Mg(2+)</name>
        <dbReference type="ChEBI" id="CHEBI:18420"/>
    </cofactor>
</comment>
<dbReference type="Pfam" id="PF05970">
    <property type="entry name" value="PIF1"/>
    <property type="match status" value="1"/>
</dbReference>
<dbReference type="EC" id="5.6.2.3" evidence="1"/>
<name>A0A3L6F7B1_MAIZE</name>
<evidence type="ECO:0000259" key="2">
    <source>
        <dbReference type="Pfam" id="PF05970"/>
    </source>
</evidence>
<dbReference type="GO" id="GO:0000723">
    <property type="term" value="P:telomere maintenance"/>
    <property type="evidence" value="ECO:0007669"/>
    <property type="project" value="InterPro"/>
</dbReference>
<keyword evidence="1" id="KW-0347">Helicase</keyword>
<feature type="domain" description="Helitron helicase-like" evidence="3">
    <location>
        <begin position="307"/>
        <end position="488"/>
    </location>
</feature>
<dbReference type="InterPro" id="IPR010285">
    <property type="entry name" value="DNA_helicase_pif1-like_DEAD"/>
</dbReference>
<evidence type="ECO:0000313" key="5">
    <source>
        <dbReference type="Proteomes" id="UP000251960"/>
    </source>
</evidence>
<feature type="non-terminal residue" evidence="4">
    <location>
        <position position="1"/>
    </location>
</feature>
<comment type="catalytic activity">
    <reaction evidence="1">
        <text>ATP + H2O = ADP + phosphate + H(+)</text>
        <dbReference type="Rhea" id="RHEA:13065"/>
        <dbReference type="ChEBI" id="CHEBI:15377"/>
        <dbReference type="ChEBI" id="CHEBI:15378"/>
        <dbReference type="ChEBI" id="CHEBI:30616"/>
        <dbReference type="ChEBI" id="CHEBI:43474"/>
        <dbReference type="ChEBI" id="CHEBI:456216"/>
        <dbReference type="EC" id="5.6.2.3"/>
    </reaction>
</comment>